<sequence>MLSFFCVEYSEFSIKILTLILFKGIMEDTRFKKGGEAIAY</sequence>
<name>A0ABC9P554_ENTFL</name>
<organism evidence="1 2">
    <name type="scientific">Enterococcus faecalis TX0630</name>
    <dbReference type="NCBI Taxonomy" id="749508"/>
    <lineage>
        <taxon>Bacteria</taxon>
        <taxon>Bacillati</taxon>
        <taxon>Bacillota</taxon>
        <taxon>Bacilli</taxon>
        <taxon>Lactobacillales</taxon>
        <taxon>Enterococcaceae</taxon>
        <taxon>Enterococcus</taxon>
    </lineage>
</organism>
<comment type="caution">
    <text evidence="1">The sequence shown here is derived from an EMBL/GenBank/DDBJ whole genome shotgun (WGS) entry which is preliminary data.</text>
</comment>
<protein>
    <submittedName>
        <fullName evidence="1">Uncharacterized protein</fullName>
    </submittedName>
</protein>
<gene>
    <name evidence="1" type="ORF">HMPREF9511_01955</name>
</gene>
<dbReference type="EMBL" id="AEBE01000088">
    <property type="protein sequence ID" value="EFU90093.1"/>
    <property type="molecule type" value="Genomic_DNA"/>
</dbReference>
<dbReference type="AlphaFoldDB" id="A0ABC9P554"/>
<dbReference type="Proteomes" id="UP000004933">
    <property type="component" value="Unassembled WGS sequence"/>
</dbReference>
<accession>A0ABC9P554</accession>
<evidence type="ECO:0000313" key="2">
    <source>
        <dbReference type="Proteomes" id="UP000004933"/>
    </source>
</evidence>
<reference evidence="1 2" key="1">
    <citation type="submission" date="2010-09" db="EMBL/GenBank/DDBJ databases">
        <authorList>
            <person name="Weinstock G."/>
            <person name="Sodergren E."/>
            <person name="Clifton S."/>
            <person name="Fulton L."/>
            <person name="Fulton B."/>
            <person name="Courtney L."/>
            <person name="Fronick C."/>
            <person name="Harrison M."/>
            <person name="Strong C."/>
            <person name="Farmer C."/>
            <person name="Delahaunty K."/>
            <person name="Markovic C."/>
            <person name="Hall O."/>
            <person name="Minx P."/>
            <person name="Tomlinson C."/>
            <person name="Mitreva M."/>
            <person name="Hou S."/>
            <person name="Chen J."/>
            <person name="Wollam A."/>
            <person name="Pepin K.H."/>
            <person name="Johnson M."/>
            <person name="Bhonagiri V."/>
            <person name="Zhang X."/>
            <person name="Suruliraj S."/>
            <person name="Warren W."/>
            <person name="Chinwalla A."/>
            <person name="Mardis E.R."/>
            <person name="Wilson R.K."/>
        </authorList>
    </citation>
    <scope>NUCLEOTIDE SEQUENCE [LARGE SCALE GENOMIC DNA]</scope>
    <source>
        <strain evidence="1 2">TX0630</strain>
    </source>
</reference>
<proteinExistence type="predicted"/>
<evidence type="ECO:0000313" key="1">
    <source>
        <dbReference type="EMBL" id="EFU90093.1"/>
    </source>
</evidence>